<evidence type="ECO:0000313" key="2">
    <source>
        <dbReference type="Proteomes" id="UP001252875"/>
    </source>
</evidence>
<organism evidence="1 2">
    <name type="scientific">Enterococcus hulanensis</name>
    <dbReference type="NCBI Taxonomy" id="2559929"/>
    <lineage>
        <taxon>Bacteria</taxon>
        <taxon>Bacillati</taxon>
        <taxon>Bacillota</taxon>
        <taxon>Bacilli</taxon>
        <taxon>Lactobacillales</taxon>
        <taxon>Enterococcaceae</taxon>
        <taxon>Enterococcus</taxon>
    </lineage>
</organism>
<dbReference type="Proteomes" id="UP001252875">
    <property type="component" value="Unassembled WGS sequence"/>
</dbReference>
<keyword evidence="2" id="KW-1185">Reference proteome</keyword>
<protein>
    <submittedName>
        <fullName evidence="1">DUF2922 domain-containing protein</fullName>
    </submittedName>
</protein>
<dbReference type="EMBL" id="JARPYI010000001">
    <property type="protein sequence ID" value="MDT2598488.1"/>
    <property type="molecule type" value="Genomic_DNA"/>
</dbReference>
<sequence>MLKLVANFKTSGGNSQTWSLPNPDTTNTPAELKGLLDQIGPLELFNKDGNNLYDTAESAMFVETNETILF</sequence>
<reference evidence="1 2" key="1">
    <citation type="submission" date="2023-03" db="EMBL/GenBank/DDBJ databases">
        <authorList>
            <person name="Shen W."/>
            <person name="Cai J."/>
        </authorList>
    </citation>
    <scope>NUCLEOTIDE SEQUENCE [LARGE SCALE GENOMIC DNA]</scope>
    <source>
        <strain evidence="1 2">D6-4</strain>
    </source>
</reference>
<gene>
    <name evidence="1" type="ORF">P7D85_01805</name>
</gene>
<evidence type="ECO:0000313" key="1">
    <source>
        <dbReference type="EMBL" id="MDT2598488.1"/>
    </source>
</evidence>
<name>A0ABU3EVZ0_9ENTE</name>
<proteinExistence type="predicted"/>
<comment type="caution">
    <text evidence="1">The sequence shown here is derived from an EMBL/GenBank/DDBJ whole genome shotgun (WGS) entry which is preliminary data.</text>
</comment>
<dbReference type="InterPro" id="IPR021321">
    <property type="entry name" value="DUF2922"/>
</dbReference>
<dbReference type="RefSeq" id="WP_206918870.1">
    <property type="nucleotide sequence ID" value="NZ_JAFLVV010000021.1"/>
</dbReference>
<accession>A0ABU3EVZ0</accession>
<dbReference type="Pfam" id="PF11148">
    <property type="entry name" value="DUF2922"/>
    <property type="match status" value="1"/>
</dbReference>